<organism evidence="2 3">
    <name type="scientific">Parazoarcus communis SWub3 = DSM 12120</name>
    <dbReference type="NCBI Taxonomy" id="1121029"/>
    <lineage>
        <taxon>Bacteria</taxon>
        <taxon>Pseudomonadati</taxon>
        <taxon>Pseudomonadota</taxon>
        <taxon>Betaproteobacteria</taxon>
        <taxon>Rhodocyclales</taxon>
        <taxon>Zoogloeaceae</taxon>
        <taxon>Parazoarcus</taxon>
    </lineage>
</organism>
<dbReference type="OrthoDB" id="5502479at2"/>
<accession>A0A323UTV0</accession>
<keyword evidence="3" id="KW-1185">Reference proteome</keyword>
<feature type="transmembrane region" description="Helical" evidence="1">
    <location>
        <begin position="23"/>
        <end position="42"/>
    </location>
</feature>
<sequence>MALPLSFRPTGAFMTNSSSRKPVSIVLLLLVIAVAVLGWLQLRSPESAPPVAASAPPVPEVAAGGSVEPATRHPVEALAPLLESQGVQDALAEMPSVVEPAPELGNSDVLMLSVLERLVGADGLGQFIVRDFVRRIVVTVDNLPGERLPLARSPVQLAPGNFLVSGDDGERHIAADNAARYAGYLTLAERIDSARLVAAYARLYPLFQAAYDELGYPDAYFNDRLVAVIDHMLAAPAAEEPIRVVQPKIRYQFAAPELEARSAGHKIMLRIGADNAQRVKAKLGEIRGLLVGTTMPGVR</sequence>
<name>A0A323UTV0_9RHOO</name>
<keyword evidence="1" id="KW-0472">Membrane</keyword>
<evidence type="ECO:0000256" key="1">
    <source>
        <dbReference type="SAM" id="Phobius"/>
    </source>
</evidence>
<evidence type="ECO:0000313" key="2">
    <source>
        <dbReference type="EMBL" id="PZA15817.1"/>
    </source>
</evidence>
<reference evidence="2 3" key="1">
    <citation type="submission" date="2018-06" db="EMBL/GenBank/DDBJ databases">
        <title>Azoarcus communis strain SWub3 genome.</title>
        <authorList>
            <person name="Zorraquino Salvo V."/>
            <person name="Toubiana D."/>
            <person name="Blumwald E."/>
        </authorList>
    </citation>
    <scope>NUCLEOTIDE SEQUENCE [LARGE SCALE GENOMIC DNA]</scope>
    <source>
        <strain evidence="2 3">SWub3</strain>
    </source>
</reference>
<protein>
    <submittedName>
        <fullName evidence="2">DUF3014 domain-containing protein</fullName>
    </submittedName>
</protein>
<dbReference type="Proteomes" id="UP000248259">
    <property type="component" value="Unassembled WGS sequence"/>
</dbReference>
<dbReference type="InterPro" id="IPR021382">
    <property type="entry name" value="DUF3014"/>
</dbReference>
<keyword evidence="1" id="KW-0812">Transmembrane</keyword>
<comment type="caution">
    <text evidence="2">The sequence shown here is derived from an EMBL/GenBank/DDBJ whole genome shotgun (WGS) entry which is preliminary data.</text>
</comment>
<dbReference type="AlphaFoldDB" id="A0A323UTV0"/>
<evidence type="ECO:0000313" key="3">
    <source>
        <dbReference type="Proteomes" id="UP000248259"/>
    </source>
</evidence>
<keyword evidence="1" id="KW-1133">Transmembrane helix</keyword>
<dbReference type="EMBL" id="QKOE01000011">
    <property type="protein sequence ID" value="PZA15817.1"/>
    <property type="molecule type" value="Genomic_DNA"/>
</dbReference>
<gene>
    <name evidence="2" type="ORF">DNK49_15250</name>
</gene>
<dbReference type="Pfam" id="PF11219">
    <property type="entry name" value="DUF3014"/>
    <property type="match status" value="1"/>
</dbReference>
<proteinExistence type="predicted"/>